<keyword evidence="3" id="KW-1185">Reference proteome</keyword>
<feature type="region of interest" description="Disordered" evidence="1">
    <location>
        <begin position="1"/>
        <end position="39"/>
    </location>
</feature>
<evidence type="ECO:0000313" key="2">
    <source>
        <dbReference type="EMBL" id="MED6173818.1"/>
    </source>
</evidence>
<proteinExistence type="predicted"/>
<dbReference type="Proteomes" id="UP001341840">
    <property type="component" value="Unassembled WGS sequence"/>
</dbReference>
<name>A0ABU6VMD2_9FABA</name>
<feature type="region of interest" description="Disordered" evidence="1">
    <location>
        <begin position="253"/>
        <end position="288"/>
    </location>
</feature>
<feature type="compositionally biased region" description="Polar residues" evidence="1">
    <location>
        <begin position="1"/>
        <end position="10"/>
    </location>
</feature>
<dbReference type="EMBL" id="JASCZI010151634">
    <property type="protein sequence ID" value="MED6173818.1"/>
    <property type="molecule type" value="Genomic_DNA"/>
</dbReference>
<sequence>MATTEQQKSKAVTAKEEEKEQPQQQLGRQFSPARRVPAGNYPSRGGFGESFYPAGGKYVGNPSHSHSHTLEAAQSTHRVFFPHPFLTHKSALPFSLIPLRSSLRSSLATSTLSLAPAPPSSLPPSIILPHKLTASPFPSPFLFSPSFASNRHRASASIFVEQQRPRVKQQQRRCLFATNPPLLLQFVGNRNPSSTCLCLQPLLHYFFSSISTFESNPQASTDILVLDGDGPPLPVTGMGRGRVGAGGQIWGRRAGARVMSRPMGKGRIEGGDRRGDGGGGEGGGEEEE</sequence>
<evidence type="ECO:0000313" key="3">
    <source>
        <dbReference type="Proteomes" id="UP001341840"/>
    </source>
</evidence>
<reference evidence="2 3" key="1">
    <citation type="journal article" date="2023" name="Plants (Basel)">
        <title>Bridging the Gap: Combining Genomics and Transcriptomics Approaches to Understand Stylosanthes scabra, an Orphan Legume from the Brazilian Caatinga.</title>
        <authorList>
            <person name="Ferreira-Neto J.R.C."/>
            <person name="da Silva M.D."/>
            <person name="Binneck E."/>
            <person name="de Melo N.F."/>
            <person name="da Silva R.H."/>
            <person name="de Melo A.L.T.M."/>
            <person name="Pandolfi V."/>
            <person name="Bustamante F.O."/>
            <person name="Brasileiro-Vidal A.C."/>
            <person name="Benko-Iseppon A.M."/>
        </authorList>
    </citation>
    <scope>NUCLEOTIDE SEQUENCE [LARGE SCALE GENOMIC DNA]</scope>
    <source>
        <tissue evidence="2">Leaves</tissue>
    </source>
</reference>
<gene>
    <name evidence="2" type="ORF">PIB30_063238</name>
</gene>
<comment type="caution">
    <text evidence="2">The sequence shown here is derived from an EMBL/GenBank/DDBJ whole genome shotgun (WGS) entry which is preliminary data.</text>
</comment>
<evidence type="ECO:0000256" key="1">
    <source>
        <dbReference type="SAM" id="MobiDB-lite"/>
    </source>
</evidence>
<protein>
    <submittedName>
        <fullName evidence="2">Uncharacterized protein</fullName>
    </submittedName>
</protein>
<accession>A0ABU6VMD2</accession>
<feature type="compositionally biased region" description="Basic and acidic residues" evidence="1">
    <location>
        <begin position="266"/>
        <end position="276"/>
    </location>
</feature>
<organism evidence="2 3">
    <name type="scientific">Stylosanthes scabra</name>
    <dbReference type="NCBI Taxonomy" id="79078"/>
    <lineage>
        <taxon>Eukaryota</taxon>
        <taxon>Viridiplantae</taxon>
        <taxon>Streptophyta</taxon>
        <taxon>Embryophyta</taxon>
        <taxon>Tracheophyta</taxon>
        <taxon>Spermatophyta</taxon>
        <taxon>Magnoliopsida</taxon>
        <taxon>eudicotyledons</taxon>
        <taxon>Gunneridae</taxon>
        <taxon>Pentapetalae</taxon>
        <taxon>rosids</taxon>
        <taxon>fabids</taxon>
        <taxon>Fabales</taxon>
        <taxon>Fabaceae</taxon>
        <taxon>Papilionoideae</taxon>
        <taxon>50 kb inversion clade</taxon>
        <taxon>dalbergioids sensu lato</taxon>
        <taxon>Dalbergieae</taxon>
        <taxon>Pterocarpus clade</taxon>
        <taxon>Stylosanthes</taxon>
    </lineage>
</organism>